<sequence>MARSHHHEVLYTPPYHPELRPIEMKWGALKNRIAISSAGTLGELGDMIDEGLAAIMKKERIGAYKNVLRQEQAYLREHEVAAPEVIPVPTREELDALALEASIEEMHGNFKSLYKYIVWKVT</sequence>
<dbReference type="GO" id="GO:0003676">
    <property type="term" value="F:nucleic acid binding"/>
    <property type="evidence" value="ECO:0007669"/>
    <property type="project" value="InterPro"/>
</dbReference>
<dbReference type="Gene3D" id="3.30.420.10">
    <property type="entry name" value="Ribonuclease H-like superfamily/Ribonuclease H"/>
    <property type="match status" value="1"/>
</dbReference>
<keyword evidence="2" id="KW-1185">Reference proteome</keyword>
<proteinExistence type="predicted"/>
<accession>A0A225VIS6</accession>
<name>A0A225VIS6_9STRA</name>
<dbReference type="InterPro" id="IPR036397">
    <property type="entry name" value="RNaseH_sf"/>
</dbReference>
<dbReference type="OrthoDB" id="110732at2759"/>
<gene>
    <name evidence="1" type="ORF">PHMEG_00023153</name>
</gene>
<reference evidence="2" key="1">
    <citation type="submission" date="2017-03" db="EMBL/GenBank/DDBJ databases">
        <title>Phytopthora megakarya and P. palmivora, two closely related causual agents of cacao black pod achieved similar genome size and gene model numbers by different mechanisms.</title>
        <authorList>
            <person name="Ali S."/>
            <person name="Shao J."/>
            <person name="Larry D.J."/>
            <person name="Kronmiller B."/>
            <person name="Shen D."/>
            <person name="Strem M.D."/>
            <person name="Melnick R.L."/>
            <person name="Guiltinan M.J."/>
            <person name="Tyler B.M."/>
            <person name="Meinhardt L.W."/>
            <person name="Bailey B.A."/>
        </authorList>
    </citation>
    <scope>NUCLEOTIDE SEQUENCE [LARGE SCALE GENOMIC DNA]</scope>
    <source>
        <strain evidence="2">zdho120</strain>
    </source>
</reference>
<organism evidence="1 2">
    <name type="scientific">Phytophthora megakarya</name>
    <dbReference type="NCBI Taxonomy" id="4795"/>
    <lineage>
        <taxon>Eukaryota</taxon>
        <taxon>Sar</taxon>
        <taxon>Stramenopiles</taxon>
        <taxon>Oomycota</taxon>
        <taxon>Peronosporomycetes</taxon>
        <taxon>Peronosporales</taxon>
        <taxon>Peronosporaceae</taxon>
        <taxon>Phytophthora</taxon>
    </lineage>
</organism>
<comment type="caution">
    <text evidence="1">The sequence shown here is derived from an EMBL/GenBank/DDBJ whole genome shotgun (WGS) entry which is preliminary data.</text>
</comment>
<protein>
    <submittedName>
        <fullName evidence="1">Transposase</fullName>
    </submittedName>
</protein>
<dbReference type="EMBL" id="NBNE01004731">
    <property type="protein sequence ID" value="OWZ04869.1"/>
    <property type="molecule type" value="Genomic_DNA"/>
</dbReference>
<evidence type="ECO:0000313" key="2">
    <source>
        <dbReference type="Proteomes" id="UP000198211"/>
    </source>
</evidence>
<evidence type="ECO:0000313" key="1">
    <source>
        <dbReference type="EMBL" id="OWZ04869.1"/>
    </source>
</evidence>
<dbReference type="Proteomes" id="UP000198211">
    <property type="component" value="Unassembled WGS sequence"/>
</dbReference>
<dbReference type="AlphaFoldDB" id="A0A225VIS6"/>